<dbReference type="Gene3D" id="3.40.50.1820">
    <property type="entry name" value="alpha/beta hydrolase"/>
    <property type="match status" value="1"/>
</dbReference>
<dbReference type="InterPro" id="IPR029058">
    <property type="entry name" value="AB_hydrolase_fold"/>
</dbReference>
<organism evidence="2 3">
    <name type="scientific">Stereocaulon virgatum</name>
    <dbReference type="NCBI Taxonomy" id="373712"/>
    <lineage>
        <taxon>Eukaryota</taxon>
        <taxon>Fungi</taxon>
        <taxon>Dikarya</taxon>
        <taxon>Ascomycota</taxon>
        <taxon>Pezizomycotina</taxon>
        <taxon>Lecanoromycetes</taxon>
        <taxon>OSLEUM clade</taxon>
        <taxon>Lecanoromycetidae</taxon>
        <taxon>Lecanorales</taxon>
        <taxon>Lecanorineae</taxon>
        <taxon>Stereocaulaceae</taxon>
        <taxon>Stereocaulon</taxon>
    </lineage>
</organism>
<protein>
    <recommendedName>
        <fullName evidence="1">AB hydrolase-1 domain-containing protein</fullName>
    </recommendedName>
</protein>
<dbReference type="EMBL" id="JBEFKJ010000019">
    <property type="protein sequence ID" value="KAL2040870.1"/>
    <property type="molecule type" value="Genomic_DNA"/>
</dbReference>
<accession>A0ABR4A5Z4</accession>
<name>A0ABR4A5Z4_9LECA</name>
<sequence length="104" mass="11659">MDTLIHGFPETPYRIRHVINPLAVAGYHVHRGRGYSSMPLSGYTKAVLSQDLHVMVNEHVRIKDKIHLVRQDIGGMIAQAYGAQPPKHVASINWDEWPLPGKTA</sequence>
<gene>
    <name evidence="2" type="ORF">N7G274_006328</name>
</gene>
<keyword evidence="3" id="KW-1185">Reference proteome</keyword>
<comment type="caution">
    <text evidence="2">The sequence shown here is derived from an EMBL/GenBank/DDBJ whole genome shotgun (WGS) entry which is preliminary data.</text>
</comment>
<reference evidence="2 3" key="1">
    <citation type="submission" date="2024-09" db="EMBL/GenBank/DDBJ databases">
        <title>Rethinking Asexuality: The Enigmatic Case of Functional Sexual Genes in Lepraria (Stereocaulaceae).</title>
        <authorList>
            <person name="Doellman M."/>
            <person name="Sun Y."/>
            <person name="Barcenas-Pena A."/>
            <person name="Lumbsch H.T."/>
            <person name="Grewe F."/>
        </authorList>
    </citation>
    <scope>NUCLEOTIDE SEQUENCE [LARGE SCALE GENOMIC DNA]</scope>
    <source>
        <strain evidence="2 3">Mercado 3170</strain>
    </source>
</reference>
<evidence type="ECO:0000259" key="1">
    <source>
        <dbReference type="Pfam" id="PF00561"/>
    </source>
</evidence>
<dbReference type="InterPro" id="IPR000073">
    <property type="entry name" value="AB_hydrolase_1"/>
</dbReference>
<dbReference type="SUPFAM" id="SSF53474">
    <property type="entry name" value="alpha/beta-Hydrolases"/>
    <property type="match status" value="1"/>
</dbReference>
<dbReference type="Pfam" id="PF00561">
    <property type="entry name" value="Abhydrolase_1"/>
    <property type="match status" value="1"/>
</dbReference>
<evidence type="ECO:0000313" key="2">
    <source>
        <dbReference type="EMBL" id="KAL2040870.1"/>
    </source>
</evidence>
<feature type="domain" description="AB hydrolase-1" evidence="1">
    <location>
        <begin position="4"/>
        <end position="92"/>
    </location>
</feature>
<dbReference type="Proteomes" id="UP001590950">
    <property type="component" value="Unassembled WGS sequence"/>
</dbReference>
<proteinExistence type="predicted"/>
<evidence type="ECO:0000313" key="3">
    <source>
        <dbReference type="Proteomes" id="UP001590950"/>
    </source>
</evidence>